<evidence type="ECO:0008006" key="3">
    <source>
        <dbReference type="Google" id="ProtNLM"/>
    </source>
</evidence>
<protein>
    <recommendedName>
        <fullName evidence="3">Small CPxCG-related zinc finger protein</fullName>
    </recommendedName>
</protein>
<dbReference type="Proteomes" id="UP000509626">
    <property type="component" value="Chromosome"/>
</dbReference>
<keyword evidence="2" id="KW-1185">Reference proteome</keyword>
<dbReference type="RefSeq" id="WP_179270108.1">
    <property type="nucleotide sequence ID" value="NZ_CP058579.1"/>
</dbReference>
<evidence type="ECO:0000313" key="1">
    <source>
        <dbReference type="EMBL" id="QLG63524.1"/>
    </source>
</evidence>
<evidence type="ECO:0000313" key="2">
    <source>
        <dbReference type="Proteomes" id="UP000509626"/>
    </source>
</evidence>
<dbReference type="GeneID" id="56039402"/>
<dbReference type="InterPro" id="IPR046243">
    <property type="entry name" value="DUF6276"/>
</dbReference>
<sequence>MPTCPHCDVELVAFAVPEALREHAPDGAAAAAICPRCLRVTPREATGPAGTDPEFGRVHDAFPRGEGGIAVALLLGALPKLTLKRDSIAALREAAEGAGVDVELTLDRVVGADVDPHFDLERRVGQFGSLLG</sequence>
<dbReference type="KEGG" id="halu:HUG12_18045"/>
<dbReference type="EMBL" id="CP058579">
    <property type="protein sequence ID" value="QLG63524.1"/>
    <property type="molecule type" value="Genomic_DNA"/>
</dbReference>
<accession>A0A7D5QJ70</accession>
<organism evidence="1 2">
    <name type="scientific">Halorarum salinum</name>
    <dbReference type="NCBI Taxonomy" id="2743089"/>
    <lineage>
        <taxon>Archaea</taxon>
        <taxon>Methanobacteriati</taxon>
        <taxon>Methanobacteriota</taxon>
        <taxon>Stenosarchaea group</taxon>
        <taxon>Halobacteria</taxon>
        <taxon>Halobacteriales</taxon>
        <taxon>Haloferacaceae</taxon>
        <taxon>Halorarum</taxon>
    </lineage>
</organism>
<dbReference type="Pfam" id="PF19792">
    <property type="entry name" value="DUF6276"/>
    <property type="match status" value="1"/>
</dbReference>
<gene>
    <name evidence="1" type="ORF">HUG12_18045</name>
</gene>
<proteinExistence type="predicted"/>
<name>A0A7D5QJ70_9EURY</name>
<dbReference type="AlphaFoldDB" id="A0A7D5QJ70"/>
<dbReference type="OrthoDB" id="212944at2157"/>
<reference evidence="1 2" key="1">
    <citation type="submission" date="2020-06" db="EMBL/GenBank/DDBJ databases">
        <title>NJ-3-1, isolated from saline soil.</title>
        <authorList>
            <person name="Cui H.L."/>
            <person name="Shi X."/>
        </authorList>
    </citation>
    <scope>NUCLEOTIDE SEQUENCE [LARGE SCALE GENOMIC DNA]</scope>
    <source>
        <strain evidence="1 2">NJ-3-1</strain>
    </source>
</reference>